<organism evidence="1 2">
    <name type="scientific">Aspergillus granulosus</name>
    <dbReference type="NCBI Taxonomy" id="176169"/>
    <lineage>
        <taxon>Eukaryota</taxon>
        <taxon>Fungi</taxon>
        <taxon>Dikarya</taxon>
        <taxon>Ascomycota</taxon>
        <taxon>Pezizomycotina</taxon>
        <taxon>Eurotiomycetes</taxon>
        <taxon>Eurotiomycetidae</taxon>
        <taxon>Eurotiales</taxon>
        <taxon>Aspergillaceae</taxon>
        <taxon>Aspergillus</taxon>
        <taxon>Aspergillus subgen. Nidulantes</taxon>
    </lineage>
</organism>
<dbReference type="Proteomes" id="UP001610334">
    <property type="component" value="Unassembled WGS sequence"/>
</dbReference>
<evidence type="ECO:0000313" key="1">
    <source>
        <dbReference type="EMBL" id="KAL2809952.1"/>
    </source>
</evidence>
<gene>
    <name evidence="1" type="ORF">BJX63DRAFT_332351</name>
</gene>
<sequence length="209" mass="24542">MWRVLRDHNEWWRQCRGASLCALRSSSTRLFTPYRLPHSITDRTGWGFNWKPNCLRRVSAKQRCSNPFRFLTFHRNRDHRRCADSFASEQDWTYWSPYQGWGEAMREARSYRDVRSNWAFVASSLRRGAQFHQEVAIVTSERMGDRLLSCTETREEDSTSSLAGRTDLPYLVTSLQTGVTARSCDYDGFGRLFNLDPRRNFTDFGDSPE</sequence>
<dbReference type="EMBL" id="JBFXLT010000079">
    <property type="protein sequence ID" value="KAL2809952.1"/>
    <property type="molecule type" value="Genomic_DNA"/>
</dbReference>
<accession>A0ABR4H534</accession>
<proteinExistence type="predicted"/>
<keyword evidence="2" id="KW-1185">Reference proteome</keyword>
<reference evidence="1 2" key="1">
    <citation type="submission" date="2024-07" db="EMBL/GenBank/DDBJ databases">
        <title>Section-level genome sequencing and comparative genomics of Aspergillus sections Usti and Cavernicolus.</title>
        <authorList>
            <consortium name="Lawrence Berkeley National Laboratory"/>
            <person name="Nybo J.L."/>
            <person name="Vesth T.C."/>
            <person name="Theobald S."/>
            <person name="Frisvad J.C."/>
            <person name="Larsen T.O."/>
            <person name="Kjaerboelling I."/>
            <person name="Rothschild-Mancinelli K."/>
            <person name="Lyhne E.K."/>
            <person name="Kogle M.E."/>
            <person name="Barry K."/>
            <person name="Clum A."/>
            <person name="Na H."/>
            <person name="Ledsgaard L."/>
            <person name="Lin J."/>
            <person name="Lipzen A."/>
            <person name="Kuo A."/>
            <person name="Riley R."/>
            <person name="Mondo S."/>
            <person name="Labutti K."/>
            <person name="Haridas S."/>
            <person name="Pangalinan J."/>
            <person name="Salamov A.A."/>
            <person name="Simmons B.A."/>
            <person name="Magnuson J.K."/>
            <person name="Chen J."/>
            <person name="Drula E."/>
            <person name="Henrissat B."/>
            <person name="Wiebenga A."/>
            <person name="Lubbers R.J."/>
            <person name="Gomes A.C."/>
            <person name="Makela M.R."/>
            <person name="Stajich J."/>
            <person name="Grigoriev I.V."/>
            <person name="Mortensen U.H."/>
            <person name="De Vries R.P."/>
            <person name="Baker S.E."/>
            <person name="Andersen M.R."/>
        </authorList>
    </citation>
    <scope>NUCLEOTIDE SEQUENCE [LARGE SCALE GENOMIC DNA]</scope>
    <source>
        <strain evidence="1 2">CBS 588.65</strain>
    </source>
</reference>
<evidence type="ECO:0000313" key="2">
    <source>
        <dbReference type="Proteomes" id="UP001610334"/>
    </source>
</evidence>
<comment type="caution">
    <text evidence="1">The sequence shown here is derived from an EMBL/GenBank/DDBJ whole genome shotgun (WGS) entry which is preliminary data.</text>
</comment>
<name>A0ABR4H534_9EURO</name>
<protein>
    <submittedName>
        <fullName evidence="1">Uncharacterized protein</fullName>
    </submittedName>
</protein>